<comment type="caution">
    <text evidence="1">The sequence shown here is derived from an EMBL/GenBank/DDBJ whole genome shotgun (WGS) entry which is preliminary data.</text>
</comment>
<dbReference type="Pfam" id="PF21790">
    <property type="entry name" value="OGG"/>
    <property type="match status" value="1"/>
</dbReference>
<accession>A0ABQ3M7C5</accession>
<gene>
    <name evidence="1" type="ORF">GCM10017774_14920</name>
</gene>
<protein>
    <submittedName>
        <fullName evidence="1">Uncharacterized protein</fullName>
    </submittedName>
</protein>
<organism evidence="1 2">
    <name type="scientific">Lentzea cavernae</name>
    <dbReference type="NCBI Taxonomy" id="2020703"/>
    <lineage>
        <taxon>Bacteria</taxon>
        <taxon>Bacillati</taxon>
        <taxon>Actinomycetota</taxon>
        <taxon>Actinomycetes</taxon>
        <taxon>Pseudonocardiales</taxon>
        <taxon>Pseudonocardiaceae</taxon>
        <taxon>Lentzea</taxon>
    </lineage>
</organism>
<dbReference type="InterPro" id="IPR048868">
    <property type="entry name" value="OGG-like_put"/>
</dbReference>
<evidence type="ECO:0000313" key="1">
    <source>
        <dbReference type="EMBL" id="GHH33063.1"/>
    </source>
</evidence>
<dbReference type="Proteomes" id="UP000605568">
    <property type="component" value="Unassembled WGS sequence"/>
</dbReference>
<dbReference type="RefSeq" id="WP_191296957.1">
    <property type="nucleotide sequence ID" value="NZ_BNAR01000002.1"/>
</dbReference>
<keyword evidence="2" id="KW-1185">Reference proteome</keyword>
<proteinExistence type="predicted"/>
<dbReference type="EMBL" id="BNAR01000002">
    <property type="protein sequence ID" value="GHH33063.1"/>
    <property type="molecule type" value="Genomic_DNA"/>
</dbReference>
<reference evidence="2" key="1">
    <citation type="journal article" date="2019" name="Int. J. Syst. Evol. Microbiol.">
        <title>The Global Catalogue of Microorganisms (GCM) 10K type strain sequencing project: providing services to taxonomists for standard genome sequencing and annotation.</title>
        <authorList>
            <consortium name="The Broad Institute Genomics Platform"/>
            <consortium name="The Broad Institute Genome Sequencing Center for Infectious Disease"/>
            <person name="Wu L."/>
            <person name="Ma J."/>
        </authorList>
    </citation>
    <scope>NUCLEOTIDE SEQUENCE [LARGE SCALE GENOMIC DNA]</scope>
    <source>
        <strain evidence="2">CGMCC 4.7367</strain>
    </source>
</reference>
<name>A0ABQ3M7C5_9PSEU</name>
<sequence>MPLPNWDAAPVKPVDEQPVNIKADWWRDEIRARGLPGTPPAGNRLTRADVWAPADDVFTLLWRTLAWGSGPRNRLNRSRLAAIAADVPRCEDLLTKAADLSRRDPAAAFALFRPGDTNEIRYLGPSFFTKFLYFAGGGAPGHPCLILDRRVATALRDRYGWTSLHRRGPWPAETYERYCDLLARWAREAGCAADQIELWLFNNFSANRN</sequence>
<evidence type="ECO:0000313" key="2">
    <source>
        <dbReference type="Proteomes" id="UP000605568"/>
    </source>
</evidence>